<dbReference type="RefSeq" id="WP_207416476.1">
    <property type="nucleotide sequence ID" value="NZ_CP061177.1"/>
</dbReference>
<dbReference type="EMBL" id="JACTNG010000003">
    <property type="protein sequence ID" value="MBO1079048.1"/>
    <property type="molecule type" value="Genomic_DNA"/>
</dbReference>
<proteinExistence type="inferred from homology"/>
<dbReference type="PANTHER" id="PTHR42928">
    <property type="entry name" value="TRICARBOXYLATE-BINDING PROTEIN"/>
    <property type="match status" value="1"/>
</dbReference>
<comment type="similarity">
    <text evidence="1">Belongs to the UPF0065 (bug) family.</text>
</comment>
<keyword evidence="4" id="KW-1185">Reference proteome</keyword>
<feature type="chain" id="PRO_5046228185" evidence="2">
    <location>
        <begin position="23"/>
        <end position="325"/>
    </location>
</feature>
<dbReference type="Proteomes" id="UP001518989">
    <property type="component" value="Unassembled WGS sequence"/>
</dbReference>
<keyword evidence="2" id="KW-0732">Signal</keyword>
<evidence type="ECO:0000313" key="3">
    <source>
        <dbReference type="EMBL" id="MBO1079048.1"/>
    </source>
</evidence>
<protein>
    <submittedName>
        <fullName evidence="3">Tripartite tricarboxylate transporter substrate binding protein</fullName>
    </submittedName>
</protein>
<dbReference type="InterPro" id="IPR005064">
    <property type="entry name" value="BUG"/>
</dbReference>
<dbReference type="Gene3D" id="3.40.190.150">
    <property type="entry name" value="Bordetella uptake gene, domain 1"/>
    <property type="match status" value="1"/>
</dbReference>
<evidence type="ECO:0000313" key="4">
    <source>
        <dbReference type="Proteomes" id="UP001518989"/>
    </source>
</evidence>
<dbReference type="Gene3D" id="3.40.190.10">
    <property type="entry name" value="Periplasmic binding protein-like II"/>
    <property type="match status" value="1"/>
</dbReference>
<gene>
    <name evidence="3" type="ORF">IAI61_08395</name>
</gene>
<dbReference type="Pfam" id="PF03401">
    <property type="entry name" value="TctC"/>
    <property type="match status" value="1"/>
</dbReference>
<accession>A0ABS3KNL2</accession>
<evidence type="ECO:0000256" key="2">
    <source>
        <dbReference type="SAM" id="SignalP"/>
    </source>
</evidence>
<reference evidence="3 4" key="1">
    <citation type="submission" date="2020-09" db="EMBL/GenBank/DDBJ databases">
        <title>Roseomonas.</title>
        <authorList>
            <person name="Zhu W."/>
        </authorList>
    </citation>
    <scope>NUCLEOTIDE SEQUENCE [LARGE SCALE GENOMIC DNA]</scope>
    <source>
        <strain evidence="3 4">573</strain>
    </source>
</reference>
<organism evidence="3 4">
    <name type="scientific">Roseomonas haemaphysalidis</name>
    <dbReference type="NCBI Taxonomy" id="2768162"/>
    <lineage>
        <taxon>Bacteria</taxon>
        <taxon>Pseudomonadati</taxon>
        <taxon>Pseudomonadota</taxon>
        <taxon>Alphaproteobacteria</taxon>
        <taxon>Acetobacterales</taxon>
        <taxon>Roseomonadaceae</taxon>
        <taxon>Roseomonas</taxon>
    </lineage>
</organism>
<feature type="signal peptide" evidence="2">
    <location>
        <begin position="1"/>
        <end position="22"/>
    </location>
</feature>
<sequence>MPLSRRAMLALPAILATPAARAQPGWPARPVRMVVPFAAGGSTDVSARLLVPKMSEILGQSVVIENRAGAGGTLGSDAVAKSPPDGSAFVMGTVSTHVLAVGLYRERLPYDPVRDFAAVAPTVLVPICITVHPSLGVSTLAQFIALLKANPGKYSYGTGGAGGSAHIAAVGFLNAIGAQAEHVPYRGSAPMLNDLLAGQVAMGFDTPALIAQHHNSGALRCLAIATDQHSSLMPGVPTATEAGLPGYKAYSWFGVFAPAGTPAPIVAKMNEAVRGAVTDPAIRARLVELELPPIEAGSPADFSAFLRSELDLWVPLVKASGATAD</sequence>
<name>A0ABS3KNL2_9PROT</name>
<dbReference type="PANTHER" id="PTHR42928:SF5">
    <property type="entry name" value="BLR1237 PROTEIN"/>
    <property type="match status" value="1"/>
</dbReference>
<dbReference type="InterPro" id="IPR042100">
    <property type="entry name" value="Bug_dom1"/>
</dbReference>
<dbReference type="PIRSF" id="PIRSF017082">
    <property type="entry name" value="YflP"/>
    <property type="match status" value="1"/>
</dbReference>
<comment type="caution">
    <text evidence="3">The sequence shown here is derived from an EMBL/GenBank/DDBJ whole genome shotgun (WGS) entry which is preliminary data.</text>
</comment>
<dbReference type="CDD" id="cd07012">
    <property type="entry name" value="PBP2_Bug_TTT"/>
    <property type="match status" value="1"/>
</dbReference>
<dbReference type="SUPFAM" id="SSF53850">
    <property type="entry name" value="Periplasmic binding protein-like II"/>
    <property type="match status" value="1"/>
</dbReference>
<evidence type="ECO:0000256" key="1">
    <source>
        <dbReference type="ARBA" id="ARBA00006987"/>
    </source>
</evidence>